<proteinExistence type="predicted"/>
<reference evidence="1" key="2">
    <citation type="journal article" date="2024" name="Plant">
        <title>Genomic evolution and insights into agronomic trait innovations of Sesamum species.</title>
        <authorList>
            <person name="Miao H."/>
            <person name="Wang L."/>
            <person name="Qu L."/>
            <person name="Liu H."/>
            <person name="Sun Y."/>
            <person name="Le M."/>
            <person name="Wang Q."/>
            <person name="Wei S."/>
            <person name="Zheng Y."/>
            <person name="Lin W."/>
            <person name="Duan Y."/>
            <person name="Cao H."/>
            <person name="Xiong S."/>
            <person name="Wang X."/>
            <person name="Wei L."/>
            <person name="Li C."/>
            <person name="Ma Q."/>
            <person name="Ju M."/>
            <person name="Zhao R."/>
            <person name="Li G."/>
            <person name="Mu C."/>
            <person name="Tian Q."/>
            <person name="Mei H."/>
            <person name="Zhang T."/>
            <person name="Gao T."/>
            <person name="Zhang H."/>
        </authorList>
    </citation>
    <scope>NUCLEOTIDE SEQUENCE</scope>
    <source>
        <strain evidence="1">G02</strain>
    </source>
</reference>
<organism evidence="1">
    <name type="scientific">Sesamum radiatum</name>
    <name type="common">Black benniseed</name>
    <dbReference type="NCBI Taxonomy" id="300843"/>
    <lineage>
        <taxon>Eukaryota</taxon>
        <taxon>Viridiplantae</taxon>
        <taxon>Streptophyta</taxon>
        <taxon>Embryophyta</taxon>
        <taxon>Tracheophyta</taxon>
        <taxon>Spermatophyta</taxon>
        <taxon>Magnoliopsida</taxon>
        <taxon>eudicotyledons</taxon>
        <taxon>Gunneridae</taxon>
        <taxon>Pentapetalae</taxon>
        <taxon>asterids</taxon>
        <taxon>lamiids</taxon>
        <taxon>Lamiales</taxon>
        <taxon>Pedaliaceae</taxon>
        <taxon>Sesamum</taxon>
    </lineage>
</organism>
<accession>A0AAW2U7B8</accession>
<reference evidence="1" key="1">
    <citation type="submission" date="2020-06" db="EMBL/GenBank/DDBJ databases">
        <authorList>
            <person name="Li T."/>
            <person name="Hu X."/>
            <person name="Zhang T."/>
            <person name="Song X."/>
            <person name="Zhang H."/>
            <person name="Dai N."/>
            <person name="Sheng W."/>
            <person name="Hou X."/>
            <person name="Wei L."/>
        </authorList>
    </citation>
    <scope>NUCLEOTIDE SEQUENCE</scope>
    <source>
        <strain evidence="1">G02</strain>
        <tissue evidence="1">Leaf</tissue>
    </source>
</reference>
<gene>
    <name evidence="1" type="ORF">Sradi_1514200</name>
</gene>
<dbReference type="AlphaFoldDB" id="A0AAW2U7B8"/>
<evidence type="ECO:0008006" key="2">
    <source>
        <dbReference type="Google" id="ProtNLM"/>
    </source>
</evidence>
<comment type="caution">
    <text evidence="1">The sequence shown here is derived from an EMBL/GenBank/DDBJ whole genome shotgun (WGS) entry which is preliminary data.</text>
</comment>
<name>A0AAW2U7B8_SESRA</name>
<sequence>MPANFGISSVKQEENETLKAYVQRFNTAILEVLATHQEVLVSAFTQRLRGGPLFESLAKKPITDFLHVLARDGKYMNLEDIWLVRGASMIG</sequence>
<protein>
    <recommendedName>
        <fullName evidence="2">Retrotransposon gag domain-containing protein</fullName>
    </recommendedName>
</protein>
<dbReference type="EMBL" id="JACGWJ010000006">
    <property type="protein sequence ID" value="KAL0413125.1"/>
    <property type="molecule type" value="Genomic_DNA"/>
</dbReference>
<evidence type="ECO:0000313" key="1">
    <source>
        <dbReference type="EMBL" id="KAL0413125.1"/>
    </source>
</evidence>